<dbReference type="PATRIC" id="fig|992073.3.peg.86"/>
<evidence type="ECO:0000313" key="2">
    <source>
        <dbReference type="EMBL" id="EJB99388.1"/>
    </source>
</evidence>
<proteinExistence type="predicted"/>
<feature type="transmembrane region" description="Helical" evidence="1">
    <location>
        <begin position="6"/>
        <end position="28"/>
    </location>
</feature>
<accession>J0EKH4</accession>
<evidence type="ECO:0000313" key="3">
    <source>
        <dbReference type="Proteomes" id="UP000004326"/>
    </source>
</evidence>
<name>J0EKH4_HELPX</name>
<dbReference type="EMBL" id="AKPJ01000001">
    <property type="protein sequence ID" value="EJB99388.1"/>
    <property type="molecule type" value="Genomic_DNA"/>
</dbReference>
<dbReference type="AlphaFoldDB" id="J0EKH4"/>
<keyword evidence="1" id="KW-0472">Membrane</keyword>
<gene>
    <name evidence="2" type="ORF">HPHPP2_0093</name>
</gene>
<reference evidence="2 3" key="1">
    <citation type="journal article" date="2013" name="Pathog. Dis.">
        <title>Genome sequences of 65 Helicobacter pylori strains isolated from asymptomatic individuals and patients with gastric cancer, peptic ulcer disease, or gastritis.</title>
        <authorList>
            <person name="Blanchard T.G."/>
            <person name="Czinn S.J."/>
            <person name="Correa P."/>
            <person name="Nakazawa T."/>
            <person name="Keelan M."/>
            <person name="Morningstar L."/>
            <person name="Santana-Cruz I."/>
            <person name="Maroo A."/>
            <person name="McCracken C."/>
            <person name="Shefchek K."/>
            <person name="Daugherty S."/>
            <person name="Song Y."/>
            <person name="Fraser C.M."/>
            <person name="Fricke W.F."/>
        </authorList>
    </citation>
    <scope>NUCLEOTIDE SEQUENCE [LARGE SCALE GENOMIC DNA]</scope>
    <source>
        <strain evidence="2 3">Hp P-2</strain>
    </source>
</reference>
<feature type="transmembrane region" description="Helical" evidence="1">
    <location>
        <begin position="35"/>
        <end position="61"/>
    </location>
</feature>
<keyword evidence="1" id="KW-1133">Transmembrane helix</keyword>
<comment type="caution">
    <text evidence="2">The sequence shown here is derived from an EMBL/GenBank/DDBJ whole genome shotgun (WGS) entry which is preliminary data.</text>
</comment>
<dbReference type="Proteomes" id="UP000004326">
    <property type="component" value="Unassembled WGS sequence"/>
</dbReference>
<sequence length="62" mass="7392">MNPLSFWGVFVLKSLFLDSLCFRGLLFLRGFFFKIFLFLGGFFFKVFLLNSLFFGGFLNYFF</sequence>
<evidence type="ECO:0000256" key="1">
    <source>
        <dbReference type="SAM" id="Phobius"/>
    </source>
</evidence>
<keyword evidence="1" id="KW-0812">Transmembrane</keyword>
<organism evidence="2 3">
    <name type="scientific">Helicobacter pylori Hp P-2</name>
    <dbReference type="NCBI Taxonomy" id="992073"/>
    <lineage>
        <taxon>Bacteria</taxon>
        <taxon>Pseudomonadati</taxon>
        <taxon>Campylobacterota</taxon>
        <taxon>Epsilonproteobacteria</taxon>
        <taxon>Campylobacterales</taxon>
        <taxon>Helicobacteraceae</taxon>
        <taxon>Helicobacter</taxon>
    </lineage>
</organism>
<protein>
    <submittedName>
        <fullName evidence="2">Putative membrane protein</fullName>
    </submittedName>
</protein>